<reference evidence="11 13" key="2">
    <citation type="submission" date="2019-09" db="EMBL/GenBank/DDBJ databases">
        <title>Genome sequencing of Lactobacillus acetotolerans.</title>
        <authorList>
            <person name="Kim K."/>
        </authorList>
    </citation>
    <scope>NUCLEOTIDE SEQUENCE [LARGE SCALE GENOMIC DNA]</scope>
    <source>
        <strain evidence="11 13">LA749</strain>
    </source>
</reference>
<dbReference type="EMBL" id="CP044496">
    <property type="protein sequence ID" value="QFG51002.1"/>
    <property type="molecule type" value="Genomic_DNA"/>
</dbReference>
<comment type="similarity">
    <text evidence="1 8">Belongs to the CoaE family.</text>
</comment>
<evidence type="ECO:0000256" key="1">
    <source>
        <dbReference type="ARBA" id="ARBA00009018"/>
    </source>
</evidence>
<comment type="pathway">
    <text evidence="8">Cofactor biosynthesis; coenzyme A biosynthesis; CoA from (R)-pantothenate: step 5/5.</text>
</comment>
<sequence length="200" mass="22633">MTFVLGLTGGIATGKSAADAFFKSKEIPVIDSDVIAHNILNVGQPGWKKVKEHFGSAYLNPDQTVNRRKLGQLVFAHPEQLKILNNITHPLVYQEIQKGISYNREHRIPVVVVDVPLLFESSPKKYYDSILVIALPEKLQVERLMKRNNLTKRQALARIHSQMPLSEKVAKADYVVANTGTIEELRDKLELLLKKIERET</sequence>
<name>A0A0D6A2M6_9LACO</name>
<keyword evidence="3 8" id="KW-0808">Transferase</keyword>
<dbReference type="GO" id="GO:0005737">
    <property type="term" value="C:cytoplasm"/>
    <property type="evidence" value="ECO:0007669"/>
    <property type="project" value="UniProtKB-SubCell"/>
</dbReference>
<evidence type="ECO:0000256" key="4">
    <source>
        <dbReference type="ARBA" id="ARBA00022741"/>
    </source>
</evidence>
<dbReference type="CDD" id="cd02022">
    <property type="entry name" value="DPCK"/>
    <property type="match status" value="1"/>
</dbReference>
<evidence type="ECO:0000313" key="13">
    <source>
        <dbReference type="Proteomes" id="UP000325393"/>
    </source>
</evidence>
<keyword evidence="12" id="KW-1185">Reference proteome</keyword>
<protein>
    <recommendedName>
        <fullName evidence="8 9">Dephospho-CoA kinase</fullName>
        <ecNumber evidence="8 9">2.7.1.24</ecNumber>
    </recommendedName>
    <alternativeName>
        <fullName evidence="8">Dephosphocoenzyme A kinase</fullName>
    </alternativeName>
</protein>
<dbReference type="KEGG" id="lae:LBAT_0540"/>
<dbReference type="InterPro" id="IPR027417">
    <property type="entry name" value="P-loop_NTPase"/>
</dbReference>
<dbReference type="GO" id="GO:0015937">
    <property type="term" value="P:coenzyme A biosynthetic process"/>
    <property type="evidence" value="ECO:0007669"/>
    <property type="project" value="UniProtKB-UniRule"/>
</dbReference>
<dbReference type="InterPro" id="IPR001977">
    <property type="entry name" value="Depp_CoAkinase"/>
</dbReference>
<evidence type="ECO:0000313" key="11">
    <source>
        <dbReference type="EMBL" id="QFG51002.1"/>
    </source>
</evidence>
<keyword evidence="2 8" id="KW-0963">Cytoplasm</keyword>
<evidence type="ECO:0000256" key="3">
    <source>
        <dbReference type="ARBA" id="ARBA00022679"/>
    </source>
</evidence>
<dbReference type="PANTHER" id="PTHR10695">
    <property type="entry name" value="DEPHOSPHO-COA KINASE-RELATED"/>
    <property type="match status" value="1"/>
</dbReference>
<accession>A0A0D6A2M6</accession>
<dbReference type="Proteomes" id="UP000035709">
    <property type="component" value="Chromosome"/>
</dbReference>
<dbReference type="SUPFAM" id="SSF52540">
    <property type="entry name" value="P-loop containing nucleoside triphosphate hydrolases"/>
    <property type="match status" value="1"/>
</dbReference>
<dbReference type="Pfam" id="PF01121">
    <property type="entry name" value="CoaE"/>
    <property type="match status" value="1"/>
</dbReference>
<evidence type="ECO:0000256" key="9">
    <source>
        <dbReference type="NCBIfam" id="TIGR00152"/>
    </source>
</evidence>
<dbReference type="GO" id="GO:0004140">
    <property type="term" value="F:dephospho-CoA kinase activity"/>
    <property type="evidence" value="ECO:0007669"/>
    <property type="project" value="UniProtKB-UniRule"/>
</dbReference>
<dbReference type="RefSeq" id="WP_056970459.1">
    <property type="nucleotide sequence ID" value="NZ_AP014808.1"/>
</dbReference>
<proteinExistence type="inferred from homology"/>
<comment type="catalytic activity">
    <reaction evidence="8">
        <text>3'-dephospho-CoA + ATP = ADP + CoA + H(+)</text>
        <dbReference type="Rhea" id="RHEA:18245"/>
        <dbReference type="ChEBI" id="CHEBI:15378"/>
        <dbReference type="ChEBI" id="CHEBI:30616"/>
        <dbReference type="ChEBI" id="CHEBI:57287"/>
        <dbReference type="ChEBI" id="CHEBI:57328"/>
        <dbReference type="ChEBI" id="CHEBI:456216"/>
        <dbReference type="EC" id="2.7.1.24"/>
    </reaction>
</comment>
<gene>
    <name evidence="8" type="primary">coaE</name>
    <name evidence="11" type="ORF">LA749_02935</name>
    <name evidence="10" type="ORF">LBAT_0540</name>
</gene>
<keyword evidence="5 8" id="KW-0418">Kinase</keyword>
<dbReference type="Proteomes" id="UP000325393">
    <property type="component" value="Chromosome"/>
</dbReference>
<evidence type="ECO:0000256" key="8">
    <source>
        <dbReference type="HAMAP-Rule" id="MF_00376"/>
    </source>
</evidence>
<evidence type="ECO:0000256" key="6">
    <source>
        <dbReference type="ARBA" id="ARBA00022840"/>
    </source>
</evidence>
<dbReference type="FunFam" id="3.40.50.300:FF:000991">
    <property type="entry name" value="Dephospho-CoA kinase"/>
    <property type="match status" value="1"/>
</dbReference>
<dbReference type="NCBIfam" id="TIGR00152">
    <property type="entry name" value="dephospho-CoA kinase"/>
    <property type="match status" value="1"/>
</dbReference>
<dbReference type="AlphaFoldDB" id="A0A0D6A2M6"/>
<dbReference type="HAMAP" id="MF_00376">
    <property type="entry name" value="Dephospho_CoA_kinase"/>
    <property type="match status" value="1"/>
</dbReference>
<evidence type="ECO:0000256" key="2">
    <source>
        <dbReference type="ARBA" id="ARBA00022490"/>
    </source>
</evidence>
<dbReference type="PATRIC" id="fig|1600.4.peg.552"/>
<comment type="subcellular location">
    <subcellularLocation>
        <location evidence="8">Cytoplasm</location>
    </subcellularLocation>
</comment>
<dbReference type="STRING" id="1600.LBAT_0540"/>
<keyword evidence="4 8" id="KW-0547">Nucleotide-binding</keyword>
<dbReference type="PANTHER" id="PTHR10695:SF46">
    <property type="entry name" value="BIFUNCTIONAL COENZYME A SYNTHASE-RELATED"/>
    <property type="match status" value="1"/>
</dbReference>
<dbReference type="GeneID" id="78211935"/>
<keyword evidence="7 8" id="KW-0173">Coenzyme A biosynthesis</keyword>
<evidence type="ECO:0000313" key="10">
    <source>
        <dbReference type="EMBL" id="BAQ56929.1"/>
    </source>
</evidence>
<evidence type="ECO:0000313" key="12">
    <source>
        <dbReference type="Proteomes" id="UP000035709"/>
    </source>
</evidence>
<dbReference type="EMBL" id="AP014808">
    <property type="protein sequence ID" value="BAQ56929.1"/>
    <property type="molecule type" value="Genomic_DNA"/>
</dbReference>
<feature type="binding site" evidence="8">
    <location>
        <begin position="12"/>
        <end position="17"/>
    </location>
    <ligand>
        <name>ATP</name>
        <dbReference type="ChEBI" id="CHEBI:30616"/>
    </ligand>
</feature>
<reference evidence="10 12" key="1">
    <citation type="submission" date="2015-03" db="EMBL/GenBank/DDBJ databases">
        <title>Complete genome sequence of Lactobacillus acetotolerans NBRC 13120.</title>
        <authorList>
            <person name="Toh H."/>
            <person name="Morita H."/>
            <person name="Fujita N."/>
        </authorList>
    </citation>
    <scope>NUCLEOTIDE SEQUENCE [LARGE SCALE GENOMIC DNA]</scope>
    <source>
        <strain evidence="10 12">NBRC 13120</strain>
    </source>
</reference>
<evidence type="ECO:0000256" key="7">
    <source>
        <dbReference type="ARBA" id="ARBA00022993"/>
    </source>
</evidence>
<evidence type="ECO:0000256" key="5">
    <source>
        <dbReference type="ARBA" id="ARBA00022777"/>
    </source>
</evidence>
<dbReference type="GO" id="GO:0005524">
    <property type="term" value="F:ATP binding"/>
    <property type="evidence" value="ECO:0007669"/>
    <property type="project" value="UniProtKB-UniRule"/>
</dbReference>
<organism evidence="10 12">
    <name type="scientific">Lactobacillus acetotolerans</name>
    <dbReference type="NCBI Taxonomy" id="1600"/>
    <lineage>
        <taxon>Bacteria</taxon>
        <taxon>Bacillati</taxon>
        <taxon>Bacillota</taxon>
        <taxon>Bacilli</taxon>
        <taxon>Lactobacillales</taxon>
        <taxon>Lactobacillaceae</taxon>
        <taxon>Lactobacillus</taxon>
    </lineage>
</organism>
<dbReference type="PROSITE" id="PS51219">
    <property type="entry name" value="DPCK"/>
    <property type="match status" value="1"/>
</dbReference>
<dbReference type="EC" id="2.7.1.24" evidence="8 9"/>
<comment type="function">
    <text evidence="8">Catalyzes the phosphorylation of the 3'-hydroxyl group of dephosphocoenzyme A to form coenzyme A.</text>
</comment>
<dbReference type="UniPathway" id="UPA00241">
    <property type="reaction ID" value="UER00356"/>
</dbReference>
<keyword evidence="6 8" id="KW-0067">ATP-binding</keyword>
<dbReference type="Gene3D" id="3.40.50.300">
    <property type="entry name" value="P-loop containing nucleotide triphosphate hydrolases"/>
    <property type="match status" value="1"/>
</dbReference>
<dbReference type="OrthoDB" id="9812943at2"/>